<evidence type="ECO:0000256" key="6">
    <source>
        <dbReference type="ARBA" id="ARBA00022695"/>
    </source>
</evidence>
<dbReference type="EC" id="2.7.7.7" evidence="15"/>
<evidence type="ECO:0000256" key="2">
    <source>
        <dbReference type="ARBA" id="ARBA00010945"/>
    </source>
</evidence>
<dbReference type="InterPro" id="IPR017961">
    <property type="entry name" value="DNA_pol_Y-fam_little_finger"/>
</dbReference>
<protein>
    <recommendedName>
        <fullName evidence="15">DNA polymerase IV</fullName>
        <shortName evidence="15">Pol IV</shortName>
        <ecNumber evidence="15">2.7.7.7</ecNumber>
    </recommendedName>
</protein>
<dbReference type="EMBL" id="JAGZMU010000003">
    <property type="protein sequence ID" value="MBS4893367.1"/>
    <property type="molecule type" value="Genomic_DNA"/>
</dbReference>
<dbReference type="Gene3D" id="3.40.1170.60">
    <property type="match status" value="1"/>
</dbReference>
<sequence length="510" mass="57340">MRRWIMHVDMDAFFASIEQLDHPEYKGHPVIVGGLSSRGVVATCSYEARKFGVHSAMPISRAKKLCPDGIYVYPRMDRYKEVSNQIFSIMKEFTPYIEPLSIDEAFLEVSGMSTMYSGPKALGQAIKDRVFEKTGLIISAGLAPNKFLAKLASDLDKPDGLVVIPYGREKEVLAPLPIKRIWGVGPRTEKILKAGGFHLIRHIQSLPDESTLIPLVGNQAKRIWELANGIDDRPVETDRKIQSIGAEETYEEDLTEGRAIELEFRYFANRLSKRLRRRSLYGHTVSIKVRYDDFTTVSRQKRLDTPSDHEHVFFETALLLWNKLMQDKTSKNPKGTKKDVEALGATMKVKFTDFRYSSSKDNRSNHIGSNYSTSKYSSSSEITFMDPPGPIRLLGLTVSGLDEEVPMQDSLFESPQDKTEDKLSSVLDSLESKFGETAVMSGALWQRFHGDNGIRRKRSELKAAVDAQPDQEDGESINVDVVSTKEANRSTIADTHPSIEGPKKTVKKDL</sequence>
<name>A0A943A3R5_VEIPA</name>
<dbReference type="InterPro" id="IPR001126">
    <property type="entry name" value="UmuC"/>
</dbReference>
<dbReference type="GO" id="GO:0000287">
    <property type="term" value="F:magnesium ion binding"/>
    <property type="evidence" value="ECO:0007669"/>
    <property type="project" value="UniProtKB-UniRule"/>
</dbReference>
<dbReference type="GO" id="GO:0042276">
    <property type="term" value="P:error-prone translesion synthesis"/>
    <property type="evidence" value="ECO:0007669"/>
    <property type="project" value="TreeGrafter"/>
</dbReference>
<feature type="binding site" evidence="15">
    <location>
        <position position="103"/>
    </location>
    <ligand>
        <name>Mg(2+)</name>
        <dbReference type="ChEBI" id="CHEBI:18420"/>
    </ligand>
</feature>
<evidence type="ECO:0000313" key="19">
    <source>
        <dbReference type="Proteomes" id="UP000778864"/>
    </source>
</evidence>
<evidence type="ECO:0000313" key="18">
    <source>
        <dbReference type="EMBL" id="MBS4893367.1"/>
    </source>
</evidence>
<keyword evidence="12 15" id="KW-0238">DNA-binding</keyword>
<keyword evidence="8 15" id="KW-0479">Metal-binding</keyword>
<keyword evidence="3 15" id="KW-0515">Mutator protein</keyword>
<dbReference type="PANTHER" id="PTHR11076">
    <property type="entry name" value="DNA REPAIR POLYMERASE UMUC / TRANSFERASE FAMILY MEMBER"/>
    <property type="match status" value="1"/>
</dbReference>
<accession>A0A943A3R5</accession>
<dbReference type="GO" id="GO:0009432">
    <property type="term" value="P:SOS response"/>
    <property type="evidence" value="ECO:0007669"/>
    <property type="project" value="TreeGrafter"/>
</dbReference>
<comment type="cofactor">
    <cofactor evidence="15">
        <name>Mg(2+)</name>
        <dbReference type="ChEBI" id="CHEBI:18420"/>
    </cofactor>
    <text evidence="15">Binds 2 magnesium ions per subunit.</text>
</comment>
<feature type="region of interest" description="Disordered" evidence="16">
    <location>
        <begin position="462"/>
        <end position="510"/>
    </location>
</feature>
<dbReference type="FunFam" id="3.40.1170.60:FF:000001">
    <property type="entry name" value="DNA polymerase IV"/>
    <property type="match status" value="1"/>
</dbReference>
<evidence type="ECO:0000256" key="16">
    <source>
        <dbReference type="SAM" id="MobiDB-lite"/>
    </source>
</evidence>
<evidence type="ECO:0000256" key="15">
    <source>
        <dbReference type="HAMAP-Rule" id="MF_01113"/>
    </source>
</evidence>
<dbReference type="InterPro" id="IPR022880">
    <property type="entry name" value="DNApol_IV"/>
</dbReference>
<comment type="subunit">
    <text evidence="15">Monomer.</text>
</comment>
<dbReference type="Gene3D" id="1.10.150.20">
    <property type="entry name" value="5' to 3' exonuclease, C-terminal subdomain"/>
    <property type="match status" value="1"/>
</dbReference>
<dbReference type="RefSeq" id="WP_278467439.1">
    <property type="nucleotide sequence ID" value="NZ_JAGZMU010000003.1"/>
</dbReference>
<dbReference type="PROSITE" id="PS50173">
    <property type="entry name" value="UMUC"/>
    <property type="match status" value="1"/>
</dbReference>
<dbReference type="GO" id="GO:0006261">
    <property type="term" value="P:DNA-templated DNA replication"/>
    <property type="evidence" value="ECO:0007669"/>
    <property type="project" value="UniProtKB-UniRule"/>
</dbReference>
<keyword evidence="9 15" id="KW-0227">DNA damage</keyword>
<evidence type="ECO:0000256" key="4">
    <source>
        <dbReference type="ARBA" id="ARBA00022490"/>
    </source>
</evidence>
<comment type="function">
    <text evidence="15">Poorly processive, error-prone DNA polymerase involved in untargeted mutagenesis. Copies undamaged DNA at stalled replication forks, which arise in vivo from mismatched or misaligned primer ends. These misaligned primers can be extended by PolIV. Exhibits no 3'-5' exonuclease (proofreading) activity. May be involved in translesional synthesis, in conjunction with the beta clamp from PolIII.</text>
</comment>
<evidence type="ECO:0000256" key="11">
    <source>
        <dbReference type="ARBA" id="ARBA00022932"/>
    </source>
</evidence>
<comment type="subcellular location">
    <subcellularLocation>
        <location evidence="1 15">Cytoplasm</location>
    </subcellularLocation>
</comment>
<keyword evidence="4 15" id="KW-0963">Cytoplasm</keyword>
<reference evidence="18" key="1">
    <citation type="submission" date="2021-02" db="EMBL/GenBank/DDBJ databases">
        <title>Infant gut strain persistence is associated with maternal origin, phylogeny, and functional potential including surface adhesion and iron acquisition.</title>
        <authorList>
            <person name="Lou Y.C."/>
        </authorList>
    </citation>
    <scope>NUCLEOTIDE SEQUENCE</scope>
    <source>
        <strain evidence="18">L3_108_031G1_dasL3_108_031G1_concoct_20</strain>
    </source>
</reference>
<dbReference type="SUPFAM" id="SSF56672">
    <property type="entry name" value="DNA/RNA polymerases"/>
    <property type="match status" value="1"/>
</dbReference>
<dbReference type="Pfam" id="PF11798">
    <property type="entry name" value="IMS_HHH"/>
    <property type="match status" value="1"/>
</dbReference>
<comment type="similarity">
    <text evidence="2 15">Belongs to the DNA polymerase type-Y family.</text>
</comment>
<feature type="domain" description="UmuC" evidence="17">
    <location>
        <begin position="5"/>
        <end position="185"/>
    </location>
</feature>
<evidence type="ECO:0000256" key="8">
    <source>
        <dbReference type="ARBA" id="ARBA00022723"/>
    </source>
</evidence>
<dbReference type="CDD" id="cd03586">
    <property type="entry name" value="PolY_Pol_IV_kappa"/>
    <property type="match status" value="1"/>
</dbReference>
<feature type="active site" evidence="15">
    <location>
        <position position="104"/>
    </location>
</feature>
<evidence type="ECO:0000256" key="7">
    <source>
        <dbReference type="ARBA" id="ARBA00022705"/>
    </source>
</evidence>
<comment type="catalytic activity">
    <reaction evidence="14 15">
        <text>DNA(n) + a 2'-deoxyribonucleoside 5'-triphosphate = DNA(n+1) + diphosphate</text>
        <dbReference type="Rhea" id="RHEA:22508"/>
        <dbReference type="Rhea" id="RHEA-COMP:17339"/>
        <dbReference type="Rhea" id="RHEA-COMP:17340"/>
        <dbReference type="ChEBI" id="CHEBI:33019"/>
        <dbReference type="ChEBI" id="CHEBI:61560"/>
        <dbReference type="ChEBI" id="CHEBI:173112"/>
        <dbReference type="EC" id="2.7.7.7"/>
    </reaction>
</comment>
<dbReference type="NCBIfam" id="NF002677">
    <property type="entry name" value="PRK02406.1"/>
    <property type="match status" value="1"/>
</dbReference>
<dbReference type="InterPro" id="IPR043128">
    <property type="entry name" value="Rev_trsase/Diguanyl_cyclase"/>
</dbReference>
<dbReference type="InterPro" id="IPR043502">
    <property type="entry name" value="DNA/RNA_pol_sf"/>
</dbReference>
<evidence type="ECO:0000259" key="17">
    <source>
        <dbReference type="PROSITE" id="PS50173"/>
    </source>
</evidence>
<dbReference type="Pfam" id="PF11799">
    <property type="entry name" value="IMS_C"/>
    <property type="match status" value="1"/>
</dbReference>
<dbReference type="SUPFAM" id="SSF100879">
    <property type="entry name" value="Lesion bypass DNA polymerase (Y-family), little finger domain"/>
    <property type="match status" value="1"/>
</dbReference>
<feature type="site" description="Substrate discrimination" evidence="15">
    <location>
        <position position="14"/>
    </location>
</feature>
<evidence type="ECO:0000256" key="10">
    <source>
        <dbReference type="ARBA" id="ARBA00022842"/>
    </source>
</evidence>
<dbReference type="Pfam" id="PF00817">
    <property type="entry name" value="IMS"/>
    <property type="match status" value="1"/>
</dbReference>
<dbReference type="Proteomes" id="UP000778864">
    <property type="component" value="Unassembled WGS sequence"/>
</dbReference>
<keyword evidence="10 15" id="KW-0460">Magnesium</keyword>
<feature type="binding site" evidence="15">
    <location>
        <position position="9"/>
    </location>
    <ligand>
        <name>Mg(2+)</name>
        <dbReference type="ChEBI" id="CHEBI:18420"/>
    </ligand>
</feature>
<keyword evidence="6 15" id="KW-0548">Nucleotidyltransferase</keyword>
<dbReference type="InterPro" id="IPR024728">
    <property type="entry name" value="PolY_HhH_motif"/>
</dbReference>
<organism evidence="18 19">
    <name type="scientific">Veillonella parvula</name>
    <name type="common">Staphylococcus parvulus</name>
    <dbReference type="NCBI Taxonomy" id="29466"/>
    <lineage>
        <taxon>Bacteria</taxon>
        <taxon>Bacillati</taxon>
        <taxon>Bacillota</taxon>
        <taxon>Negativicutes</taxon>
        <taxon>Veillonellales</taxon>
        <taxon>Veillonellaceae</taxon>
        <taxon>Veillonella</taxon>
    </lineage>
</organism>
<evidence type="ECO:0000256" key="13">
    <source>
        <dbReference type="ARBA" id="ARBA00023204"/>
    </source>
</evidence>
<dbReference type="Gene3D" id="3.30.1490.100">
    <property type="entry name" value="DNA polymerase, Y-family, little finger domain"/>
    <property type="match status" value="1"/>
</dbReference>
<dbReference type="PANTHER" id="PTHR11076:SF33">
    <property type="entry name" value="DNA POLYMERASE KAPPA"/>
    <property type="match status" value="1"/>
</dbReference>
<dbReference type="GO" id="GO:0003684">
    <property type="term" value="F:damaged DNA binding"/>
    <property type="evidence" value="ECO:0007669"/>
    <property type="project" value="InterPro"/>
</dbReference>
<evidence type="ECO:0000256" key="5">
    <source>
        <dbReference type="ARBA" id="ARBA00022679"/>
    </source>
</evidence>
<evidence type="ECO:0000256" key="12">
    <source>
        <dbReference type="ARBA" id="ARBA00023125"/>
    </source>
</evidence>
<keyword evidence="7 15" id="KW-0235">DNA replication</keyword>
<evidence type="ECO:0000256" key="3">
    <source>
        <dbReference type="ARBA" id="ARBA00022457"/>
    </source>
</evidence>
<proteinExistence type="inferred from homology"/>
<evidence type="ECO:0000256" key="14">
    <source>
        <dbReference type="ARBA" id="ARBA00049244"/>
    </source>
</evidence>
<evidence type="ECO:0000256" key="1">
    <source>
        <dbReference type="ARBA" id="ARBA00004496"/>
    </source>
</evidence>
<dbReference type="Gene3D" id="3.30.70.270">
    <property type="match status" value="1"/>
</dbReference>
<feature type="compositionally biased region" description="Basic and acidic residues" evidence="16">
    <location>
        <begin position="501"/>
        <end position="510"/>
    </location>
</feature>
<dbReference type="HAMAP" id="MF_01113">
    <property type="entry name" value="DNApol_IV"/>
    <property type="match status" value="1"/>
</dbReference>
<dbReference type="InterPro" id="IPR036775">
    <property type="entry name" value="DNA_pol_Y-fam_lit_finger_sf"/>
</dbReference>
<dbReference type="GO" id="GO:0005829">
    <property type="term" value="C:cytosol"/>
    <property type="evidence" value="ECO:0007669"/>
    <property type="project" value="TreeGrafter"/>
</dbReference>
<dbReference type="GO" id="GO:0006281">
    <property type="term" value="P:DNA repair"/>
    <property type="evidence" value="ECO:0007669"/>
    <property type="project" value="UniProtKB-UniRule"/>
</dbReference>
<keyword evidence="13 15" id="KW-0234">DNA repair</keyword>
<dbReference type="InterPro" id="IPR050116">
    <property type="entry name" value="DNA_polymerase-Y"/>
</dbReference>
<evidence type="ECO:0000256" key="9">
    <source>
        <dbReference type="ARBA" id="ARBA00022763"/>
    </source>
</evidence>
<keyword evidence="11 15" id="KW-0239">DNA-directed DNA polymerase</keyword>
<keyword evidence="5 15" id="KW-0808">Transferase</keyword>
<gene>
    <name evidence="15 18" type="primary">dinB</name>
    <name evidence="18" type="ORF">KHZ90_06260</name>
</gene>
<dbReference type="AlphaFoldDB" id="A0A943A3R5"/>
<comment type="caution">
    <text evidence="18">The sequence shown here is derived from an EMBL/GenBank/DDBJ whole genome shotgun (WGS) entry which is preliminary data.</text>
</comment>
<dbReference type="GO" id="GO:0003887">
    <property type="term" value="F:DNA-directed DNA polymerase activity"/>
    <property type="evidence" value="ECO:0007669"/>
    <property type="project" value="UniProtKB-UniRule"/>
</dbReference>